<dbReference type="Pfam" id="PF00015">
    <property type="entry name" value="MCPsignal"/>
    <property type="match status" value="1"/>
</dbReference>
<gene>
    <name evidence="12" type="ORF">ACFO0R_12410</name>
</gene>
<dbReference type="RefSeq" id="WP_378124610.1">
    <property type="nucleotide sequence ID" value="NZ_JBHSEK010000007.1"/>
</dbReference>
<evidence type="ECO:0000256" key="7">
    <source>
        <dbReference type="ARBA" id="ARBA00029447"/>
    </source>
</evidence>
<dbReference type="Gene3D" id="1.10.287.950">
    <property type="entry name" value="Methyl-accepting chemotaxis protein"/>
    <property type="match status" value="1"/>
</dbReference>
<evidence type="ECO:0000313" key="12">
    <source>
        <dbReference type="EMBL" id="MFC4490426.1"/>
    </source>
</evidence>
<keyword evidence="6 8" id="KW-0807">Transducer</keyword>
<protein>
    <submittedName>
        <fullName evidence="12">Methyl-accepting chemotaxis protein</fullName>
    </submittedName>
</protein>
<evidence type="ECO:0000256" key="2">
    <source>
        <dbReference type="ARBA" id="ARBA00022475"/>
    </source>
</evidence>
<dbReference type="PANTHER" id="PTHR32089">
    <property type="entry name" value="METHYL-ACCEPTING CHEMOTAXIS PROTEIN MCPB"/>
    <property type="match status" value="1"/>
</dbReference>
<keyword evidence="5 9" id="KW-0472">Membrane</keyword>
<dbReference type="SMART" id="SM00283">
    <property type="entry name" value="MA"/>
    <property type="match status" value="1"/>
</dbReference>
<evidence type="ECO:0000256" key="8">
    <source>
        <dbReference type="PROSITE-ProRule" id="PRU00284"/>
    </source>
</evidence>
<dbReference type="CDD" id="cd11386">
    <property type="entry name" value="MCP_signal"/>
    <property type="match status" value="1"/>
</dbReference>
<dbReference type="InterPro" id="IPR003660">
    <property type="entry name" value="HAMP_dom"/>
</dbReference>
<keyword evidence="2" id="KW-1003">Cell membrane</keyword>
<proteinExistence type="inferred from homology"/>
<keyword evidence="13" id="KW-1185">Reference proteome</keyword>
<dbReference type="Pfam" id="PF17200">
    <property type="entry name" value="sCache_2"/>
    <property type="match status" value="1"/>
</dbReference>
<evidence type="ECO:0000313" key="13">
    <source>
        <dbReference type="Proteomes" id="UP001595999"/>
    </source>
</evidence>
<evidence type="ECO:0000259" key="11">
    <source>
        <dbReference type="PROSITE" id="PS50885"/>
    </source>
</evidence>
<dbReference type="PROSITE" id="PS50885">
    <property type="entry name" value="HAMP"/>
    <property type="match status" value="1"/>
</dbReference>
<feature type="domain" description="HAMP" evidence="11">
    <location>
        <begin position="219"/>
        <end position="259"/>
    </location>
</feature>
<evidence type="ECO:0000256" key="6">
    <source>
        <dbReference type="ARBA" id="ARBA00023224"/>
    </source>
</evidence>
<dbReference type="EMBL" id="JBHSEK010000007">
    <property type="protein sequence ID" value="MFC4490426.1"/>
    <property type="molecule type" value="Genomic_DNA"/>
</dbReference>
<dbReference type="InterPro" id="IPR004089">
    <property type="entry name" value="MCPsignal_dom"/>
</dbReference>
<reference evidence="13" key="1">
    <citation type="journal article" date="2019" name="Int. J. Syst. Evol. Microbiol.">
        <title>The Global Catalogue of Microorganisms (GCM) 10K type strain sequencing project: providing services to taxonomists for standard genome sequencing and annotation.</title>
        <authorList>
            <consortium name="The Broad Institute Genomics Platform"/>
            <consortium name="The Broad Institute Genome Sequencing Center for Infectious Disease"/>
            <person name="Wu L."/>
            <person name="Ma J."/>
        </authorList>
    </citation>
    <scope>NUCLEOTIDE SEQUENCE [LARGE SCALE GENOMIC DNA]</scope>
    <source>
        <strain evidence="13">CGMCC 4.7608</strain>
    </source>
</reference>
<evidence type="ECO:0000256" key="5">
    <source>
        <dbReference type="ARBA" id="ARBA00023136"/>
    </source>
</evidence>
<accession>A0ABV8ZUJ3</accession>
<evidence type="ECO:0000259" key="10">
    <source>
        <dbReference type="PROSITE" id="PS50111"/>
    </source>
</evidence>
<evidence type="ECO:0000256" key="1">
    <source>
        <dbReference type="ARBA" id="ARBA00004651"/>
    </source>
</evidence>
<evidence type="ECO:0000256" key="3">
    <source>
        <dbReference type="ARBA" id="ARBA00022692"/>
    </source>
</evidence>
<comment type="similarity">
    <text evidence="7">Belongs to the methyl-accepting chemotaxis (MCP) protein family.</text>
</comment>
<sequence length="536" mass="56235">MKLAVRLGGVVLCAGLGMCVVAGFALHTLRTTLMEDRRAQIGSLVHLAGQQVAMYQKQEQSGKLTRQEAQKRAIEAMSGLRDQDNYVFARDASDLVLVHPDRRKLGKRDTGGKLPDGRTLVQVYRDALANGDFAFALIRTKRPNGNETLPKLNAVMRIADWNWTIGAGVFMDDVERQFTGLALKLSGIGLAVLAVVTLLAWRVAASIYRLIGGEAEVAAAAARAMAAGDLTQPLTQAPREGSLMSAFAAMQRSLRQLIERLQDGSVQLEHSVGGLSSRMQQIHGQVEQSAAATAGAAATTAGMLDGVAEVSRRSAESESDSANACELADKGESLVRRAAEEIQAVSGQVAAASNCIGELAERCRAIDVTAAVIKDIADQTNLLALNAAIEAARAGETGRGFAVVADEVRKLADRSGEATRQIAATIQAIQTDTDSVVASMGEVGPRVDSGVSMAQQAADALSRIRGGAQSARDNIRAVAGAAAEQAEANRDVAGNMEQVAGLAGQTRATALEAEAEVKALETLATGLRQAAASFRL</sequence>
<evidence type="ECO:0000256" key="9">
    <source>
        <dbReference type="SAM" id="Phobius"/>
    </source>
</evidence>
<evidence type="ECO:0000256" key="4">
    <source>
        <dbReference type="ARBA" id="ARBA00022989"/>
    </source>
</evidence>
<keyword evidence="3 9" id="KW-0812">Transmembrane</keyword>
<dbReference type="Gene3D" id="3.30.450.20">
    <property type="entry name" value="PAS domain"/>
    <property type="match status" value="1"/>
</dbReference>
<dbReference type="SMART" id="SM01049">
    <property type="entry name" value="Cache_2"/>
    <property type="match status" value="1"/>
</dbReference>
<comment type="caution">
    <text evidence="12">The sequence shown here is derived from an EMBL/GenBank/DDBJ whole genome shotgun (WGS) entry which is preliminary data.</text>
</comment>
<dbReference type="CDD" id="cd18774">
    <property type="entry name" value="PDC2_HK_sensor"/>
    <property type="match status" value="1"/>
</dbReference>
<keyword evidence="4 9" id="KW-1133">Transmembrane helix</keyword>
<dbReference type="SUPFAM" id="SSF58104">
    <property type="entry name" value="Methyl-accepting chemotaxis protein (MCP) signaling domain"/>
    <property type="match status" value="1"/>
</dbReference>
<dbReference type="PANTHER" id="PTHR32089:SF112">
    <property type="entry name" value="LYSOZYME-LIKE PROTEIN-RELATED"/>
    <property type="match status" value="1"/>
</dbReference>
<dbReference type="InterPro" id="IPR033480">
    <property type="entry name" value="sCache_2"/>
</dbReference>
<feature type="domain" description="Methyl-accepting transducer" evidence="10">
    <location>
        <begin position="264"/>
        <end position="500"/>
    </location>
</feature>
<dbReference type="PROSITE" id="PS50111">
    <property type="entry name" value="CHEMOTAXIS_TRANSDUC_2"/>
    <property type="match status" value="1"/>
</dbReference>
<dbReference type="Proteomes" id="UP001595999">
    <property type="component" value="Unassembled WGS sequence"/>
</dbReference>
<feature type="transmembrane region" description="Helical" evidence="9">
    <location>
        <begin position="6"/>
        <end position="29"/>
    </location>
</feature>
<comment type="subcellular location">
    <subcellularLocation>
        <location evidence="1">Cell membrane</location>
        <topology evidence="1">Multi-pass membrane protein</topology>
    </subcellularLocation>
</comment>
<name>A0ABV8ZUJ3_9NEIS</name>
<organism evidence="12 13">
    <name type="scientific">Chromobacterium aquaticum</name>
    <dbReference type="NCBI Taxonomy" id="467180"/>
    <lineage>
        <taxon>Bacteria</taxon>
        <taxon>Pseudomonadati</taxon>
        <taxon>Pseudomonadota</taxon>
        <taxon>Betaproteobacteria</taxon>
        <taxon>Neisseriales</taxon>
        <taxon>Chromobacteriaceae</taxon>
        <taxon>Chromobacterium</taxon>
    </lineage>
</organism>